<name>A0A6J6KPQ2_9ZZZZ</name>
<dbReference type="GO" id="GO:0016887">
    <property type="term" value="F:ATP hydrolysis activity"/>
    <property type="evidence" value="ECO:0007669"/>
    <property type="project" value="InterPro"/>
</dbReference>
<evidence type="ECO:0000259" key="2">
    <source>
        <dbReference type="Pfam" id="PF00437"/>
    </source>
</evidence>
<accession>A0A6J6KPQ2</accession>
<dbReference type="AlphaFoldDB" id="A0A6J6KPQ2"/>
<feature type="domain" description="Bacterial type II secretion system protein E" evidence="2">
    <location>
        <begin position="33"/>
        <end position="307"/>
    </location>
</feature>
<comment type="similarity">
    <text evidence="1">Belongs to the GSP E family.</text>
</comment>
<dbReference type="InterPro" id="IPR050921">
    <property type="entry name" value="T4SS_GSP_E_ATPase"/>
</dbReference>
<proteinExistence type="inferred from homology"/>
<dbReference type="SUPFAM" id="SSF52540">
    <property type="entry name" value="P-loop containing nucleoside triphosphate hydrolases"/>
    <property type="match status" value="1"/>
</dbReference>
<protein>
    <submittedName>
        <fullName evidence="3">Unannotated protein</fullName>
    </submittedName>
</protein>
<evidence type="ECO:0000256" key="1">
    <source>
        <dbReference type="ARBA" id="ARBA00006611"/>
    </source>
</evidence>
<dbReference type="Pfam" id="PF00437">
    <property type="entry name" value="T2SSE"/>
    <property type="match status" value="1"/>
</dbReference>
<dbReference type="PANTHER" id="PTHR30486">
    <property type="entry name" value="TWITCHING MOTILITY PROTEIN PILT"/>
    <property type="match status" value="1"/>
</dbReference>
<dbReference type="Gene3D" id="3.30.450.380">
    <property type="match status" value="1"/>
</dbReference>
<dbReference type="CDD" id="cd01130">
    <property type="entry name" value="VirB11-like_ATPase"/>
    <property type="match status" value="1"/>
</dbReference>
<evidence type="ECO:0000313" key="3">
    <source>
        <dbReference type="EMBL" id="CAB4650483.1"/>
    </source>
</evidence>
<dbReference type="InterPro" id="IPR027417">
    <property type="entry name" value="P-loop_NTPase"/>
</dbReference>
<dbReference type="Gene3D" id="3.40.50.300">
    <property type="entry name" value="P-loop containing nucleotide triphosphate hydrolases"/>
    <property type="match status" value="1"/>
</dbReference>
<dbReference type="InterPro" id="IPR001482">
    <property type="entry name" value="T2SS/T4SS_dom"/>
</dbReference>
<organism evidence="3">
    <name type="scientific">freshwater metagenome</name>
    <dbReference type="NCBI Taxonomy" id="449393"/>
    <lineage>
        <taxon>unclassified sequences</taxon>
        <taxon>metagenomes</taxon>
        <taxon>ecological metagenomes</taxon>
    </lineage>
</organism>
<dbReference type="EMBL" id="CAEZWL010000007">
    <property type="protein sequence ID" value="CAB4650483.1"/>
    <property type="molecule type" value="Genomic_DNA"/>
</dbReference>
<reference evidence="3" key="1">
    <citation type="submission" date="2020-05" db="EMBL/GenBank/DDBJ databases">
        <authorList>
            <person name="Chiriac C."/>
            <person name="Salcher M."/>
            <person name="Ghai R."/>
            <person name="Kavagutti S V."/>
        </authorList>
    </citation>
    <scope>NUCLEOTIDE SEQUENCE</scope>
</reference>
<sequence length="359" mass="40062">METLQSPIIPTRASEYVPIQVTIEKMDIDVTYGPISDFMKDATVEEIWINSPERVFVARGGKSELTNLVLTHSDVKQLVDRILMWSGRRIDLSSPFVDAQLPDGSRLHVVIPEITAEHWCINIRKHLHRSLGLIDLANRGMMTAEISSLLTRSVKSGMNILVSGGTQSGKTTLLNALVSQAPVQERVITIEEVFELKPQLPDVVAMQVRTPNLQGDGEIPMRRLIKEALRMRPSRIIVGEVREAEALDLLIALNSGLPGMGTIHANSAKDAVIKLQTLPLLAGENISHKFIAPTVASALDLIVQVKLESDGNRRIHEVSWVTGRFEHDRAEIESLWKWNGNEYIRGIATDFPLENWWKG</sequence>
<gene>
    <name evidence="3" type="ORF">UFOPK2243_00454</name>
</gene>
<dbReference type="PANTHER" id="PTHR30486:SF6">
    <property type="entry name" value="TYPE IV PILUS RETRACTATION ATPASE PILT"/>
    <property type="match status" value="1"/>
</dbReference>